<sequence length="300" mass="34079">MIGRFTRTVISMHLSMNLLIKNEADIIAENIRVHAALGVDSFVVMDNGSTDGTLEIVRALANTLPITVIERPTLDYQQSNWKTEMAKMARKDFGADWTIANDADEFWIPSPGCNLKDELTQTGSIIHCQRKNILFEREAFDRGADFFTQNLCVSSPINYRKGGEVEEVERSIMLGNIHGKVIVRSPGMLRIKGGNHRAWHAWGWLNQKQSERITVYHYPIRSRESFVANIENRSALLKKGVSKMGNHYRRWVKLHDSGQLEQEIDRLTVPKERKSTLLDLGIICEDPHPTKVITQALNAS</sequence>
<proteinExistence type="predicted"/>
<name>A0A1N7P004_9GAMM</name>
<keyword evidence="2" id="KW-1185">Reference proteome</keyword>
<evidence type="ECO:0000313" key="1">
    <source>
        <dbReference type="EMBL" id="SIT03866.1"/>
    </source>
</evidence>
<protein>
    <submittedName>
        <fullName evidence="1">Glycosyl transferase family 2</fullName>
    </submittedName>
</protein>
<dbReference type="SUPFAM" id="SSF53448">
    <property type="entry name" value="Nucleotide-diphospho-sugar transferases"/>
    <property type="match status" value="1"/>
</dbReference>
<dbReference type="EMBL" id="FTOH01000008">
    <property type="protein sequence ID" value="SIT03866.1"/>
    <property type="molecule type" value="Genomic_DNA"/>
</dbReference>
<dbReference type="AlphaFoldDB" id="A0A1N7P004"/>
<dbReference type="GO" id="GO:0016740">
    <property type="term" value="F:transferase activity"/>
    <property type="evidence" value="ECO:0007669"/>
    <property type="project" value="UniProtKB-KW"/>
</dbReference>
<accession>A0A1N7P004</accession>
<gene>
    <name evidence="1" type="ORF">SAMN05421686_10830</name>
</gene>
<organism evidence="1 2">
    <name type="scientific">Thalassolituus maritimus</name>
    <dbReference type="NCBI Taxonomy" id="484498"/>
    <lineage>
        <taxon>Bacteria</taxon>
        <taxon>Pseudomonadati</taxon>
        <taxon>Pseudomonadota</taxon>
        <taxon>Gammaproteobacteria</taxon>
        <taxon>Oceanospirillales</taxon>
        <taxon>Oceanospirillaceae</taxon>
        <taxon>Thalassolituus</taxon>
    </lineage>
</organism>
<dbReference type="InterPro" id="IPR029044">
    <property type="entry name" value="Nucleotide-diphossugar_trans"/>
</dbReference>
<reference evidence="2" key="1">
    <citation type="submission" date="2017-01" db="EMBL/GenBank/DDBJ databases">
        <authorList>
            <person name="Varghese N."/>
            <person name="Submissions S."/>
        </authorList>
    </citation>
    <scope>NUCLEOTIDE SEQUENCE [LARGE SCALE GENOMIC DNA]</scope>
    <source>
        <strain evidence="2">DSM 24913</strain>
    </source>
</reference>
<dbReference type="OrthoDB" id="7981249at2"/>
<evidence type="ECO:0000313" key="2">
    <source>
        <dbReference type="Proteomes" id="UP000185639"/>
    </source>
</evidence>
<dbReference type="Proteomes" id="UP000185639">
    <property type="component" value="Unassembled WGS sequence"/>
</dbReference>
<dbReference type="STRING" id="484498.SAMN05421686_10830"/>
<dbReference type="Pfam" id="PF13704">
    <property type="entry name" value="Glyco_tranf_2_4"/>
    <property type="match status" value="1"/>
</dbReference>
<keyword evidence="1" id="KW-0808">Transferase</keyword>
<dbReference type="Gene3D" id="3.90.550.10">
    <property type="entry name" value="Spore Coat Polysaccharide Biosynthesis Protein SpsA, Chain A"/>
    <property type="match status" value="1"/>
</dbReference>